<dbReference type="Pfam" id="PF01890">
    <property type="entry name" value="CbiG_C"/>
    <property type="match status" value="1"/>
</dbReference>
<dbReference type="InterPro" id="IPR052553">
    <property type="entry name" value="CbiG_hydrolase"/>
</dbReference>
<evidence type="ECO:0000313" key="2">
    <source>
        <dbReference type="EMBL" id="OAI84950.1"/>
    </source>
</evidence>
<dbReference type="PANTHER" id="PTHR37477:SF1">
    <property type="entry name" value="COBALT-PRECORRIN-5A HYDROLASE"/>
    <property type="match status" value="1"/>
</dbReference>
<proteinExistence type="predicted"/>
<dbReference type="InterPro" id="IPR036518">
    <property type="entry name" value="CobE/GbiG_C_sf"/>
</dbReference>
<sequence length="141" mass="14619">MAVPPGVASLYAGLGCRRGAPASELAGLLRDVMQSRNLPFAALVGLASIDLKRQEPGLLQLAADLGLPLHFFSAVQLAAYTPRLSHRSAIAFQHSGCYGVAESSALALAEQLGGGLAALRVERIVRDDMTLALAWLPASGG</sequence>
<feature type="domain" description="CobE/GbiG C-terminal" evidence="1">
    <location>
        <begin position="10"/>
        <end position="134"/>
    </location>
</feature>
<dbReference type="SUPFAM" id="SSF159664">
    <property type="entry name" value="CobE/GbiG C-terminal domain-like"/>
    <property type="match status" value="1"/>
</dbReference>
<comment type="caution">
    <text evidence="2">The sequence shown here is derived from an EMBL/GenBank/DDBJ whole genome shotgun (WGS) entry which is preliminary data.</text>
</comment>
<dbReference type="InterPro" id="IPR002750">
    <property type="entry name" value="CobE/GbiG_C"/>
</dbReference>
<evidence type="ECO:0000313" key="3">
    <source>
        <dbReference type="Proteomes" id="UP000077752"/>
    </source>
</evidence>
<protein>
    <submittedName>
        <fullName evidence="2">Cobalamin biosynthesis protein CobE</fullName>
    </submittedName>
</protein>
<evidence type="ECO:0000259" key="1">
    <source>
        <dbReference type="Pfam" id="PF01890"/>
    </source>
</evidence>
<organism evidence="2 3">
    <name type="scientific">Pseudomonas putida</name>
    <name type="common">Arthrobacter siderocapsulatus</name>
    <dbReference type="NCBI Taxonomy" id="303"/>
    <lineage>
        <taxon>Bacteria</taxon>
        <taxon>Pseudomonadati</taxon>
        <taxon>Pseudomonadota</taxon>
        <taxon>Gammaproteobacteria</taxon>
        <taxon>Pseudomonadales</taxon>
        <taxon>Pseudomonadaceae</taxon>
        <taxon>Pseudomonas</taxon>
    </lineage>
</organism>
<dbReference type="GO" id="GO:0009236">
    <property type="term" value="P:cobalamin biosynthetic process"/>
    <property type="evidence" value="ECO:0007669"/>
    <property type="project" value="InterPro"/>
</dbReference>
<dbReference type="Proteomes" id="UP000077752">
    <property type="component" value="Unassembled WGS sequence"/>
</dbReference>
<accession>A0A177SD82</accession>
<reference evidence="2 3" key="1">
    <citation type="submission" date="2016-03" db="EMBL/GenBank/DDBJ databases">
        <title>Draft Genome Assembly of Pseudomonas putida strain CBF10-2.</title>
        <authorList>
            <person name="Iyer R.S."/>
            <person name="Damania A."/>
        </authorList>
    </citation>
    <scope>NUCLEOTIDE SEQUENCE [LARGE SCALE GENOMIC DNA]</scope>
    <source>
        <strain evidence="2 3">CBF10-2</strain>
    </source>
</reference>
<dbReference type="RefSeq" id="WP_064304726.1">
    <property type="nucleotide sequence ID" value="NZ_LUCV01000049.1"/>
</dbReference>
<dbReference type="AlphaFoldDB" id="A0A177SD82"/>
<gene>
    <name evidence="2" type="ORF">AYO28_03460</name>
</gene>
<dbReference type="Gene3D" id="3.30.420.180">
    <property type="entry name" value="CobE/GbiG C-terminal domain"/>
    <property type="match status" value="1"/>
</dbReference>
<dbReference type="EMBL" id="LUCV01000049">
    <property type="protein sequence ID" value="OAI84950.1"/>
    <property type="molecule type" value="Genomic_DNA"/>
</dbReference>
<dbReference type="PANTHER" id="PTHR37477">
    <property type="entry name" value="COBALT-PRECORRIN-5A HYDROLASE"/>
    <property type="match status" value="1"/>
</dbReference>
<name>A0A177SD82_PSEPU</name>